<protein>
    <recommendedName>
        <fullName evidence="13">Bifunctional folate synthesis protein</fullName>
    </recommendedName>
    <domain>
        <recommendedName>
            <fullName evidence="13">Dihydroneopterin aldolase</fullName>
            <shortName evidence="13">DHNA</shortName>
            <ecNumber evidence="13">4.1.2.25</ecNumber>
        </recommendedName>
        <alternativeName>
            <fullName evidence="13">7,8-dihydroneopterin aldolase</fullName>
        </alternativeName>
    </domain>
    <domain>
        <recommendedName>
            <fullName evidence="13">2-amino-4-hydroxy-6-hydroxymethyldihydropteridine pyrophosphokinase</fullName>
            <ecNumber evidence="13">2.7.6.3</ecNumber>
        </recommendedName>
        <alternativeName>
            <fullName evidence="13">6-hydroxymethyl-7,8-dihydropterin pyrophosphokinase</fullName>
            <shortName evidence="13">PPPK</shortName>
        </alternativeName>
        <alternativeName>
            <fullName evidence="13">7,8-dihydro-6-hydroxymethylpterin pyrophosphokinase</fullName>
            <shortName evidence="13">HPPK</shortName>
        </alternativeName>
    </domain>
</protein>
<keyword evidence="7" id="KW-0808">Transferase</keyword>
<comment type="pathway">
    <text evidence="4">Cofactor biosynthesis; tetrahydrofolate biosynthesis; 2-amino-4-hydroxy-6-hydroxymethyl-7,8-dihydropteridine diphosphate from 7,8-dihydroneopterin triphosphate: step 4/4.</text>
</comment>
<dbReference type="FunFam" id="3.30.1130.10:FF:000003">
    <property type="entry name" value="7,8-dihydroneopterin aldolase"/>
    <property type="match status" value="1"/>
</dbReference>
<dbReference type="InterPro" id="IPR006156">
    <property type="entry name" value="Dihydroneopterin_aldolase"/>
</dbReference>
<feature type="domain" description="7,8-dihydro-6-hydroxymethylpterin-pyrophosphokinase" evidence="14">
    <location>
        <begin position="207"/>
        <end position="218"/>
    </location>
</feature>
<dbReference type="GO" id="GO:0004150">
    <property type="term" value="F:dihydroneopterin aldolase activity"/>
    <property type="evidence" value="ECO:0007669"/>
    <property type="project" value="UniProtKB-UniRule"/>
</dbReference>
<keyword evidence="10" id="KW-0067">ATP-binding</keyword>
<dbReference type="EC" id="2.7.6.3" evidence="13"/>
<dbReference type="CDD" id="cd00483">
    <property type="entry name" value="HPPK"/>
    <property type="match status" value="1"/>
</dbReference>
<dbReference type="NCBIfam" id="TIGR00525">
    <property type="entry name" value="folB"/>
    <property type="match status" value="1"/>
</dbReference>
<dbReference type="SMART" id="SM00905">
    <property type="entry name" value="FolB"/>
    <property type="match status" value="1"/>
</dbReference>
<dbReference type="GO" id="GO:0016301">
    <property type="term" value="F:kinase activity"/>
    <property type="evidence" value="ECO:0007669"/>
    <property type="project" value="UniProtKB-KW"/>
</dbReference>
<evidence type="ECO:0000313" key="15">
    <source>
        <dbReference type="EMBL" id="EWT07381.1"/>
    </source>
</evidence>
<dbReference type="NCBIfam" id="TIGR01498">
    <property type="entry name" value="folK"/>
    <property type="match status" value="1"/>
</dbReference>
<dbReference type="PANTHER" id="PTHR43071:SF1">
    <property type="entry name" value="2-AMINO-4-HYDROXY-6-HYDROXYMETHYLDIHYDROPTERIDINE PYROPHOSPHOKINASE"/>
    <property type="match status" value="1"/>
</dbReference>
<organism evidence="15 16">
    <name type="scientific">Intrasporangium chromatireducens Q5-1</name>
    <dbReference type="NCBI Taxonomy" id="584657"/>
    <lineage>
        <taxon>Bacteria</taxon>
        <taxon>Bacillati</taxon>
        <taxon>Actinomycetota</taxon>
        <taxon>Actinomycetes</taxon>
        <taxon>Micrococcales</taxon>
        <taxon>Intrasporangiaceae</taxon>
        <taxon>Intrasporangium</taxon>
    </lineage>
</organism>
<keyword evidence="9 15" id="KW-0418">Kinase</keyword>
<evidence type="ECO:0000256" key="8">
    <source>
        <dbReference type="ARBA" id="ARBA00022741"/>
    </source>
</evidence>
<dbReference type="InterPro" id="IPR000550">
    <property type="entry name" value="Hppk"/>
</dbReference>
<evidence type="ECO:0000256" key="9">
    <source>
        <dbReference type="ARBA" id="ARBA00022777"/>
    </source>
</evidence>
<dbReference type="AlphaFoldDB" id="W9GM93"/>
<gene>
    <name evidence="15" type="ORF">N864_07795</name>
</gene>
<dbReference type="PROSITE" id="PS00794">
    <property type="entry name" value="HPPK"/>
    <property type="match status" value="1"/>
</dbReference>
<dbReference type="RefSeq" id="WP_034713404.1">
    <property type="nucleotide sequence ID" value="NZ_AWQS01000013.1"/>
</dbReference>
<evidence type="ECO:0000256" key="11">
    <source>
        <dbReference type="ARBA" id="ARBA00022909"/>
    </source>
</evidence>
<comment type="similarity">
    <text evidence="5 13">Belongs to the DHNA family.</text>
</comment>
<proteinExistence type="inferred from homology"/>
<dbReference type="Pfam" id="PF02152">
    <property type="entry name" value="FolB"/>
    <property type="match status" value="1"/>
</dbReference>
<dbReference type="Proteomes" id="UP000019494">
    <property type="component" value="Unassembled WGS sequence"/>
</dbReference>
<comment type="function">
    <text evidence="13">Catalyzes the conversion of 7,8-dihydroneopterin to 6-hydroxymethyl-7,8-dihydropterin.</text>
</comment>
<dbReference type="GO" id="GO:0046656">
    <property type="term" value="P:folic acid biosynthetic process"/>
    <property type="evidence" value="ECO:0007669"/>
    <property type="project" value="UniProtKB-UniRule"/>
</dbReference>
<dbReference type="Gene3D" id="3.30.70.560">
    <property type="entry name" value="7,8-Dihydro-6-hydroxymethylpterin-pyrophosphokinase HPPK"/>
    <property type="match status" value="1"/>
</dbReference>
<dbReference type="Gene3D" id="3.30.1130.10">
    <property type="match status" value="1"/>
</dbReference>
<evidence type="ECO:0000256" key="2">
    <source>
        <dbReference type="ARBA" id="ARBA00001353"/>
    </source>
</evidence>
<dbReference type="GO" id="GO:0046654">
    <property type="term" value="P:tetrahydrofolate biosynthetic process"/>
    <property type="evidence" value="ECO:0007669"/>
    <property type="project" value="UniProtKB-UniRule"/>
</dbReference>
<evidence type="ECO:0000256" key="3">
    <source>
        <dbReference type="ARBA" id="ARBA00005013"/>
    </source>
</evidence>
<evidence type="ECO:0000259" key="14">
    <source>
        <dbReference type="PROSITE" id="PS00794"/>
    </source>
</evidence>
<dbReference type="NCBIfam" id="TIGR00526">
    <property type="entry name" value="folB_dom"/>
    <property type="match status" value="1"/>
</dbReference>
<comment type="catalytic activity">
    <reaction evidence="1">
        <text>6-hydroxymethyl-7,8-dihydropterin + ATP = (7,8-dihydropterin-6-yl)methyl diphosphate + AMP + H(+)</text>
        <dbReference type="Rhea" id="RHEA:11412"/>
        <dbReference type="ChEBI" id="CHEBI:15378"/>
        <dbReference type="ChEBI" id="CHEBI:30616"/>
        <dbReference type="ChEBI" id="CHEBI:44841"/>
        <dbReference type="ChEBI" id="CHEBI:72950"/>
        <dbReference type="ChEBI" id="CHEBI:456215"/>
        <dbReference type="EC" id="2.7.6.3"/>
    </reaction>
</comment>
<dbReference type="InterPro" id="IPR006157">
    <property type="entry name" value="FolB_dom"/>
</dbReference>
<dbReference type="InterPro" id="IPR043133">
    <property type="entry name" value="GTP-CH-I_C/QueF"/>
</dbReference>
<dbReference type="SUPFAM" id="SSF55083">
    <property type="entry name" value="6-hydroxymethyl-7,8-dihydropterin pyrophosphokinase, HPPK"/>
    <property type="match status" value="1"/>
</dbReference>
<dbReference type="EMBL" id="AWQS01000013">
    <property type="protein sequence ID" value="EWT07381.1"/>
    <property type="molecule type" value="Genomic_DNA"/>
</dbReference>
<sequence length="295" mass="31760">MTDRILLQGVSARGFHGVLDFEKREGQTFVVDVTLELDLSEAGRSDDLSTTVSYAEVADDVVRRVTGPGFDLIERLAEVIAADVLRRDRVDAVEVVVHKPEAPVGQPFTDVQVRVRRGGVPVVLALGSNLGDRGETLHSAVDVLAARPDITVAAVSPVVETDPVGGPADQPPYLNAVALARTDLAPDALLRVLHEIEAEHGRTREIRWGARTLDLDLIQYGRPGSSDEVCSETPELTLPHPRAAERAFVLVPWDLVDPAARLRVAKGRDGIRPIGELLAGLDRSGVRPGPEGEDS</sequence>
<dbReference type="PANTHER" id="PTHR43071">
    <property type="entry name" value="2-AMINO-4-HYDROXY-6-HYDROXYMETHYLDIHYDROPTERIDINE PYROPHOSPHOKINASE"/>
    <property type="match status" value="1"/>
</dbReference>
<accession>W9GM93</accession>
<evidence type="ECO:0000256" key="4">
    <source>
        <dbReference type="ARBA" id="ARBA00005051"/>
    </source>
</evidence>
<dbReference type="PATRIC" id="fig|584657.3.peg.635"/>
<dbReference type="UniPathway" id="UPA00077">
    <property type="reaction ID" value="UER00154"/>
</dbReference>
<evidence type="ECO:0000256" key="13">
    <source>
        <dbReference type="RuleBase" id="RU362079"/>
    </source>
</evidence>
<dbReference type="Pfam" id="PF01288">
    <property type="entry name" value="HPPK"/>
    <property type="match status" value="1"/>
</dbReference>
<dbReference type="SUPFAM" id="SSF55620">
    <property type="entry name" value="Tetrahydrobiopterin biosynthesis enzymes-like"/>
    <property type="match status" value="1"/>
</dbReference>
<evidence type="ECO:0000256" key="10">
    <source>
        <dbReference type="ARBA" id="ARBA00022840"/>
    </source>
</evidence>
<dbReference type="OrthoDB" id="9808041at2"/>
<dbReference type="InterPro" id="IPR035907">
    <property type="entry name" value="Hppk_sf"/>
</dbReference>
<dbReference type="EC" id="4.1.2.25" evidence="13"/>
<comment type="caution">
    <text evidence="15">The sequence shown here is derived from an EMBL/GenBank/DDBJ whole genome shotgun (WGS) entry which is preliminary data.</text>
</comment>
<evidence type="ECO:0000313" key="16">
    <source>
        <dbReference type="Proteomes" id="UP000019494"/>
    </source>
</evidence>
<evidence type="ECO:0000256" key="1">
    <source>
        <dbReference type="ARBA" id="ARBA00000198"/>
    </source>
</evidence>
<evidence type="ECO:0000256" key="6">
    <source>
        <dbReference type="ARBA" id="ARBA00009640"/>
    </source>
</evidence>
<comment type="catalytic activity">
    <reaction evidence="2 13">
        <text>7,8-dihydroneopterin = 6-hydroxymethyl-7,8-dihydropterin + glycolaldehyde</text>
        <dbReference type="Rhea" id="RHEA:10540"/>
        <dbReference type="ChEBI" id="CHEBI:17001"/>
        <dbReference type="ChEBI" id="CHEBI:17071"/>
        <dbReference type="ChEBI" id="CHEBI:44841"/>
        <dbReference type="EC" id="4.1.2.25"/>
    </reaction>
</comment>
<comment type="similarity">
    <text evidence="6">In the N-terminal section; belongs to the DHNA family.</text>
</comment>
<dbReference type="GO" id="GO:0003848">
    <property type="term" value="F:2-amino-4-hydroxy-6-hydroxymethyldihydropteridine diphosphokinase activity"/>
    <property type="evidence" value="ECO:0007669"/>
    <property type="project" value="UniProtKB-EC"/>
</dbReference>
<reference evidence="16" key="1">
    <citation type="submission" date="2013-08" db="EMBL/GenBank/DDBJ databases">
        <title>Intrasporangium oryzae NRRL B-24470.</title>
        <authorList>
            <person name="Liu H."/>
            <person name="Wang G."/>
        </authorList>
    </citation>
    <scope>NUCLEOTIDE SEQUENCE [LARGE SCALE GENOMIC DNA]</scope>
    <source>
        <strain evidence="16">Q5-1</strain>
    </source>
</reference>
<evidence type="ECO:0000256" key="12">
    <source>
        <dbReference type="ARBA" id="ARBA00023239"/>
    </source>
</evidence>
<keyword evidence="16" id="KW-1185">Reference proteome</keyword>
<evidence type="ECO:0000256" key="7">
    <source>
        <dbReference type="ARBA" id="ARBA00022679"/>
    </source>
</evidence>
<name>W9GM93_9MICO</name>
<dbReference type="GO" id="GO:0005524">
    <property type="term" value="F:ATP binding"/>
    <property type="evidence" value="ECO:0007669"/>
    <property type="project" value="UniProtKB-KW"/>
</dbReference>
<evidence type="ECO:0000256" key="5">
    <source>
        <dbReference type="ARBA" id="ARBA00005708"/>
    </source>
</evidence>
<keyword evidence="12 13" id="KW-0456">Lyase</keyword>
<keyword evidence="8" id="KW-0547">Nucleotide-binding</keyword>
<comment type="pathway">
    <text evidence="3 13">Cofactor biosynthesis; tetrahydrofolate biosynthesis; 2-amino-4-hydroxy-6-hydroxymethyl-7,8-dihydropteridine diphosphate from 7,8-dihydroneopterin triphosphate: step 3/4.</text>
</comment>
<dbReference type="CDD" id="cd00534">
    <property type="entry name" value="DHNA_DHNTPE"/>
    <property type="match status" value="1"/>
</dbReference>
<keyword evidence="11 13" id="KW-0289">Folate biosynthesis</keyword>